<evidence type="ECO:0000256" key="4">
    <source>
        <dbReference type="ARBA" id="ARBA00022825"/>
    </source>
</evidence>
<proteinExistence type="inferred from homology"/>
<sequence length="184" mass="20141">MKKIILTSTGFTNKNIEKKFLELVKLPSDKIKAMFIPTAAITEDAKAFVPLCKEDLLIAGILESNIVTYDLDRIISCDEICNFNAIYVCGGTTEYLLDRMNDVKFSIPLKRFLDNGGVYVGVSAGSVALAQNLPETLGYINCILNVHQEGGTACGGVDTRDCPTIKLTDNQAIIIEDNIITIME</sequence>
<evidence type="ECO:0000313" key="5">
    <source>
        <dbReference type="EMBL" id="MPM32892.1"/>
    </source>
</evidence>
<dbReference type="GO" id="GO:0006508">
    <property type="term" value="P:proteolysis"/>
    <property type="evidence" value="ECO:0007669"/>
    <property type="project" value="UniProtKB-KW"/>
</dbReference>
<evidence type="ECO:0000256" key="3">
    <source>
        <dbReference type="ARBA" id="ARBA00022801"/>
    </source>
</evidence>
<evidence type="ECO:0000256" key="1">
    <source>
        <dbReference type="ARBA" id="ARBA00006534"/>
    </source>
</evidence>
<organism evidence="5">
    <name type="scientific">bioreactor metagenome</name>
    <dbReference type="NCBI Taxonomy" id="1076179"/>
    <lineage>
        <taxon>unclassified sequences</taxon>
        <taxon>metagenomes</taxon>
        <taxon>ecological metagenomes</taxon>
    </lineage>
</organism>
<dbReference type="AlphaFoldDB" id="A0A644YWP9"/>
<evidence type="ECO:0000256" key="2">
    <source>
        <dbReference type="ARBA" id="ARBA00022670"/>
    </source>
</evidence>
<keyword evidence="4" id="KW-0720">Serine protease</keyword>
<name>A0A644YWP9_9ZZZZ</name>
<keyword evidence="2" id="KW-0645">Protease</keyword>
<keyword evidence="3" id="KW-0378">Hydrolase</keyword>
<dbReference type="Gene3D" id="3.40.50.880">
    <property type="match status" value="1"/>
</dbReference>
<dbReference type="InterPro" id="IPR005320">
    <property type="entry name" value="Peptidase_S51"/>
</dbReference>
<gene>
    <name evidence="5" type="ORF">SDC9_79458</name>
</gene>
<reference evidence="5" key="1">
    <citation type="submission" date="2019-08" db="EMBL/GenBank/DDBJ databases">
        <authorList>
            <person name="Kucharzyk K."/>
            <person name="Murdoch R.W."/>
            <person name="Higgins S."/>
            <person name="Loffler F."/>
        </authorList>
    </citation>
    <scope>NUCLEOTIDE SEQUENCE</scope>
</reference>
<comment type="similarity">
    <text evidence="1">Belongs to the peptidase S51 family.</text>
</comment>
<comment type="caution">
    <text evidence="5">The sequence shown here is derived from an EMBL/GenBank/DDBJ whole genome shotgun (WGS) entry which is preliminary data.</text>
</comment>
<dbReference type="SUPFAM" id="SSF52317">
    <property type="entry name" value="Class I glutamine amidotransferase-like"/>
    <property type="match status" value="1"/>
</dbReference>
<dbReference type="InterPro" id="IPR029062">
    <property type="entry name" value="Class_I_gatase-like"/>
</dbReference>
<protein>
    <submittedName>
        <fullName evidence="5">Uncharacterized protein</fullName>
    </submittedName>
</protein>
<dbReference type="EMBL" id="VSSQ01006494">
    <property type="protein sequence ID" value="MPM32892.1"/>
    <property type="molecule type" value="Genomic_DNA"/>
</dbReference>
<accession>A0A644YWP9</accession>
<dbReference type="Pfam" id="PF03575">
    <property type="entry name" value="Peptidase_S51"/>
    <property type="match status" value="1"/>
</dbReference>
<dbReference type="GO" id="GO:0008236">
    <property type="term" value="F:serine-type peptidase activity"/>
    <property type="evidence" value="ECO:0007669"/>
    <property type="project" value="UniProtKB-KW"/>
</dbReference>